<dbReference type="Proteomes" id="UP000287166">
    <property type="component" value="Unassembled WGS sequence"/>
</dbReference>
<protein>
    <submittedName>
        <fullName evidence="2">Uncharacterized protein</fullName>
    </submittedName>
</protein>
<reference evidence="2 3" key="1">
    <citation type="journal article" date="2018" name="Sci. Rep.">
        <title>Genome sequence of the cauliflower mushroom Sparassis crispa (Hanabiratake) and its association with beneficial usage.</title>
        <authorList>
            <person name="Kiyama R."/>
            <person name="Furutani Y."/>
            <person name="Kawaguchi K."/>
            <person name="Nakanishi T."/>
        </authorList>
    </citation>
    <scope>NUCLEOTIDE SEQUENCE [LARGE SCALE GENOMIC DNA]</scope>
</reference>
<evidence type="ECO:0000313" key="2">
    <source>
        <dbReference type="EMBL" id="GBE88314.1"/>
    </source>
</evidence>
<keyword evidence="3" id="KW-1185">Reference proteome</keyword>
<dbReference type="EMBL" id="BFAD01000013">
    <property type="protein sequence ID" value="GBE88314.1"/>
    <property type="molecule type" value="Genomic_DNA"/>
</dbReference>
<gene>
    <name evidence="2" type="ORF">SCP_1301290</name>
</gene>
<comment type="caution">
    <text evidence="2">The sequence shown here is derived from an EMBL/GenBank/DDBJ whole genome shotgun (WGS) entry which is preliminary data.</text>
</comment>
<dbReference type="GeneID" id="38785231"/>
<dbReference type="InParanoid" id="A0A401H1L7"/>
<evidence type="ECO:0000256" key="1">
    <source>
        <dbReference type="SAM" id="MobiDB-lite"/>
    </source>
</evidence>
<accession>A0A401H1L7</accession>
<dbReference type="AlphaFoldDB" id="A0A401H1L7"/>
<dbReference type="RefSeq" id="XP_027619227.1">
    <property type="nucleotide sequence ID" value="XM_027763426.1"/>
</dbReference>
<evidence type="ECO:0000313" key="3">
    <source>
        <dbReference type="Proteomes" id="UP000287166"/>
    </source>
</evidence>
<sequence>MSITQPTPISHTGQLGPISTTHPTASSLTVTDVAQTSDITSTAECTNTRGPKRALIDIELTDSGCKKASKKNPLVYEGHHFGRTVEMFTLITIIINEGVACEQAAGAELIYSEEQAYIFILL</sequence>
<proteinExistence type="predicted"/>
<name>A0A401H1L7_9APHY</name>
<organism evidence="2 3">
    <name type="scientific">Sparassis crispa</name>
    <dbReference type="NCBI Taxonomy" id="139825"/>
    <lineage>
        <taxon>Eukaryota</taxon>
        <taxon>Fungi</taxon>
        <taxon>Dikarya</taxon>
        <taxon>Basidiomycota</taxon>
        <taxon>Agaricomycotina</taxon>
        <taxon>Agaricomycetes</taxon>
        <taxon>Polyporales</taxon>
        <taxon>Sparassidaceae</taxon>
        <taxon>Sparassis</taxon>
    </lineage>
</organism>
<feature type="region of interest" description="Disordered" evidence="1">
    <location>
        <begin position="1"/>
        <end position="26"/>
    </location>
</feature>